<dbReference type="AlphaFoldDB" id="A0A9P7N3W8"/>
<name>A0A9P7N3W8_9HYPO</name>
<dbReference type="Gene3D" id="3.30.565.10">
    <property type="entry name" value="Histidine kinase-like ATPase, C-terminal domain"/>
    <property type="match status" value="1"/>
</dbReference>
<dbReference type="GO" id="GO:0005524">
    <property type="term" value="F:ATP binding"/>
    <property type="evidence" value="ECO:0007669"/>
    <property type="project" value="InterPro"/>
</dbReference>
<proteinExistence type="inferred from homology"/>
<feature type="domain" description="MutL C-terminal dimerisation" evidence="3">
    <location>
        <begin position="621"/>
        <end position="832"/>
    </location>
</feature>
<accession>A0A9P7N3W8</accession>
<comment type="similarity">
    <text evidence="1">Belongs to the DNA mismatch repair MutL/HexB family.</text>
</comment>
<dbReference type="SUPFAM" id="SSF55874">
    <property type="entry name" value="ATPase domain of HSP90 chaperone/DNA topoisomerase II/histidine kinase"/>
    <property type="match status" value="1"/>
</dbReference>
<evidence type="ECO:0000313" key="5">
    <source>
        <dbReference type="Proteomes" id="UP000748025"/>
    </source>
</evidence>
<dbReference type="InterPro" id="IPR014790">
    <property type="entry name" value="MutL_C"/>
</dbReference>
<keyword evidence="5" id="KW-1185">Reference proteome</keyword>
<dbReference type="GO" id="GO:0006298">
    <property type="term" value="P:mismatch repair"/>
    <property type="evidence" value="ECO:0007669"/>
    <property type="project" value="InterPro"/>
</dbReference>
<dbReference type="InterPro" id="IPR038973">
    <property type="entry name" value="MutL/Mlh/Pms-like"/>
</dbReference>
<organism evidence="4 5">
    <name type="scientific">Claviceps pusilla</name>
    <dbReference type="NCBI Taxonomy" id="123648"/>
    <lineage>
        <taxon>Eukaryota</taxon>
        <taxon>Fungi</taxon>
        <taxon>Dikarya</taxon>
        <taxon>Ascomycota</taxon>
        <taxon>Pezizomycotina</taxon>
        <taxon>Sordariomycetes</taxon>
        <taxon>Hypocreomycetidae</taxon>
        <taxon>Hypocreales</taxon>
        <taxon>Clavicipitaceae</taxon>
        <taxon>Claviceps</taxon>
    </lineage>
</organism>
<comment type="caution">
    <text evidence="4">The sequence shown here is derived from an EMBL/GenBank/DDBJ whole genome shotgun (WGS) entry which is preliminary data.</text>
</comment>
<reference evidence="4" key="1">
    <citation type="journal article" date="2020" name="bioRxiv">
        <title>Whole genome comparisons of ergot fungi reveals the divergence and evolution of species within the genus Claviceps are the result of varying mechanisms driving genome evolution and host range expansion.</title>
        <authorList>
            <person name="Wyka S.A."/>
            <person name="Mondo S.J."/>
            <person name="Liu M."/>
            <person name="Dettman J."/>
            <person name="Nalam V."/>
            <person name="Broders K.D."/>
        </authorList>
    </citation>
    <scope>NUCLEOTIDE SEQUENCE</scope>
    <source>
        <strain evidence="4">CCC 602</strain>
    </source>
</reference>
<dbReference type="GO" id="GO:0140664">
    <property type="term" value="F:ATP-dependent DNA damage sensor activity"/>
    <property type="evidence" value="ECO:0007669"/>
    <property type="project" value="InterPro"/>
</dbReference>
<evidence type="ECO:0000256" key="2">
    <source>
        <dbReference type="SAM" id="MobiDB-lite"/>
    </source>
</evidence>
<dbReference type="InterPro" id="IPR036890">
    <property type="entry name" value="HATPase_C_sf"/>
</dbReference>
<dbReference type="Pfam" id="PF08676">
    <property type="entry name" value="MutL_C"/>
    <property type="match status" value="1"/>
</dbReference>
<evidence type="ECO:0000313" key="4">
    <source>
        <dbReference type="EMBL" id="KAG5991345.1"/>
    </source>
</evidence>
<dbReference type="Pfam" id="PF13589">
    <property type="entry name" value="HATPase_c_3"/>
    <property type="match status" value="1"/>
</dbReference>
<dbReference type="GO" id="GO:0032300">
    <property type="term" value="C:mismatch repair complex"/>
    <property type="evidence" value="ECO:0007669"/>
    <property type="project" value="InterPro"/>
</dbReference>
<dbReference type="InterPro" id="IPR042120">
    <property type="entry name" value="MutL_C_dimsub"/>
</dbReference>
<gene>
    <name evidence="4" type="ORF">E4U43_004046</name>
</gene>
<dbReference type="Proteomes" id="UP000748025">
    <property type="component" value="Unassembled WGS sequence"/>
</dbReference>
<dbReference type="Gene3D" id="3.30.1540.20">
    <property type="entry name" value="MutL, C-terminal domain, dimerisation subdomain"/>
    <property type="match status" value="2"/>
</dbReference>
<sequence length="893" mass="99491">MSIRPLPKDAIDRIKSSSAITSLNNVVCGLLKNSLDAQSSKVTISLDFSLGNCVIEDNGLGIEAREFGEDGGLGRMHHTSKLPPRPKIHGRHGTFIASVANLSLLTISSCHHRHETCSALTIHHGNVLARNIPARADQQLAICVHGTRVSVRNLFGSMPVRVKQRGLLFSNRARIEREWDLVAKEIAALLLAWPDEVSVFVREANTRREARIATRNTLDVATRTSRLFVQAGLAESDDRESSWVPVSASSRRVTIKGAISTTPVATRRAQILCLGIRPLQNSFGTNILYEEVNKIFGSSKFGVVDGNNDKGKLHEKPKKGIEKWPMFFLEVNIVGAEEMSLAVDDVLGDSHHSLQAIVDLLKVICYGFLKKHWMEPRRVHKPDMNRKPSRLRFGTQHRSRLEPKMAQTSLPSRARLCTEDTPKVGSAYSPFESWHRTKVGRPPPLKSTAAAAPTAVVKMHRRLVGDNGMLLRKPFDDVDEAPCGSLADDIQREPEPPEIVAQQQTATAAEQNAILALQEVPETTGDAQTPRPLKLHPKSTPPHQKWLQDILDSWENPIFETTEPQIPALLQNPDATDRSAEVKGDGQRSRFFSRENDVQFEAMSMNLRGRLSRRALDKAEVIGQVDRKFILLQLPLRAPTHVPTQTPQSEPSSAALVMLDQHAADERCRLEELMSQYFLQTDQDVVQPVTEPLERPIVFEMSARENDLLRRCHEHFQTWGIEVEYRTTQDVETRGVGAAGAVGAVGAVGADGLAVVSRLPPSILERCQSDPKLVIELVRKEIWKYEDETAPLRPVYESGKSWVSCFHGCPDGILELLYSRSCRSAVMFNDELSLKECKQLVNRLSQCAFPFQCAHGRPSMAPVVDIGSGTGRLGRWSEGLSTPRMARWQQWVQ</sequence>
<dbReference type="EMBL" id="SRPW01002651">
    <property type="protein sequence ID" value="KAG5991345.1"/>
    <property type="molecule type" value="Genomic_DNA"/>
</dbReference>
<protein>
    <recommendedName>
        <fullName evidence="3">MutL C-terminal dimerisation domain-containing protein</fullName>
    </recommendedName>
</protein>
<evidence type="ECO:0000259" key="3">
    <source>
        <dbReference type="SMART" id="SM00853"/>
    </source>
</evidence>
<dbReference type="SUPFAM" id="SSF118116">
    <property type="entry name" value="DNA mismatch repair protein MutL"/>
    <property type="match status" value="2"/>
</dbReference>
<dbReference type="InterPro" id="IPR037198">
    <property type="entry name" value="MutL_C_sf"/>
</dbReference>
<dbReference type="SMART" id="SM00853">
    <property type="entry name" value="MutL_C"/>
    <property type="match status" value="1"/>
</dbReference>
<evidence type="ECO:0000256" key="1">
    <source>
        <dbReference type="ARBA" id="ARBA00006082"/>
    </source>
</evidence>
<dbReference type="OrthoDB" id="429932at2759"/>
<feature type="region of interest" description="Disordered" evidence="2">
    <location>
        <begin position="523"/>
        <end position="544"/>
    </location>
</feature>
<dbReference type="GO" id="GO:0016887">
    <property type="term" value="F:ATP hydrolysis activity"/>
    <property type="evidence" value="ECO:0007669"/>
    <property type="project" value="InterPro"/>
</dbReference>
<dbReference type="PANTHER" id="PTHR10073">
    <property type="entry name" value="DNA MISMATCH REPAIR PROTEIN MLH, PMS, MUTL"/>
    <property type="match status" value="1"/>
</dbReference>
<dbReference type="PANTHER" id="PTHR10073:SF47">
    <property type="entry name" value="DNA MISMATCH REPAIR PROTEIN MLH3"/>
    <property type="match status" value="1"/>
</dbReference>